<proteinExistence type="inferred from homology"/>
<evidence type="ECO:0000256" key="1">
    <source>
        <dbReference type="ARBA" id="ARBA00004610"/>
    </source>
</evidence>
<feature type="transmembrane region" description="Helical" evidence="12">
    <location>
        <begin position="100"/>
        <end position="122"/>
    </location>
</feature>
<dbReference type="GO" id="GO:0034220">
    <property type="term" value="P:monoatomic ion transmembrane transport"/>
    <property type="evidence" value="ECO:0007669"/>
    <property type="project" value="UniProtKB-KW"/>
</dbReference>
<dbReference type="PANTHER" id="PTHR11893:SF20">
    <property type="entry name" value="INNEXIN-3"/>
    <property type="match status" value="1"/>
</dbReference>
<dbReference type="Proteomes" id="UP001608902">
    <property type="component" value="Unassembled WGS sequence"/>
</dbReference>
<dbReference type="PROSITE" id="PS51013">
    <property type="entry name" value="PANNEXIN"/>
    <property type="match status" value="1"/>
</dbReference>
<evidence type="ECO:0000313" key="15">
    <source>
        <dbReference type="Proteomes" id="UP001608902"/>
    </source>
</evidence>
<evidence type="ECO:0000256" key="11">
    <source>
        <dbReference type="ARBA" id="ARBA00023303"/>
    </source>
</evidence>
<keyword evidence="10 12" id="KW-0472">Membrane</keyword>
<evidence type="ECO:0000256" key="13">
    <source>
        <dbReference type="SAM" id="MobiDB-lite"/>
    </source>
</evidence>
<comment type="caution">
    <text evidence="14">The sequence shown here is derived from an EMBL/GenBank/DDBJ whole genome shotgun (WGS) entry which is preliminary data.</text>
</comment>
<evidence type="ECO:0000256" key="4">
    <source>
        <dbReference type="ARBA" id="ARBA00022475"/>
    </source>
</evidence>
<sequence length="483" mass="56061">MLGIPLIGDYIHKVVKPQSVSDSVDYLNYYCTSLLLALAALAISAKQYFGSPIQCWVPMEFRGGWEKYTEDYCFIQNSYYVPFDEQIPDELSERRDQLSYYRWVPIVLALQALCFFAPNYFWEMLYKQTAIRPRAIVNDAEKCMNLQGDRRDSEVRSLAEYIADTVAIFSPQHKRHKKDIHGSGKSATLLYLCTKALYVANIIIQLWMMNHFLGGHYLYWGYETMMDVASGKVWQESPIFPRVIMCDFEVRRLGNIQRHTVQCVIMMNMINEKLYLFLWFWLLFVLICTVLNFVYTSFVLLTPCARTRLVLWNISKQEMKRHGLSSNDCEKFVHYFLHTDGVLLLKFIREHVGDRISRDIVIRLLGIYNKQNLSNDSDERSPSFCSDEKQPLNREKPMIDYLRNFPLHKSGIYPPRMYPTPAQMPAIQKPYESSAPPLEDYLDGTTSTLPISAMARVRAAQIESPAENPYGAHSSRHSSPTEV</sequence>
<gene>
    <name evidence="12" type="primary">inx</name>
    <name evidence="14" type="ORF">AB6A40_000658</name>
</gene>
<keyword evidence="8 12" id="KW-1133">Transmembrane helix</keyword>
<evidence type="ECO:0000256" key="5">
    <source>
        <dbReference type="ARBA" id="ARBA00022692"/>
    </source>
</evidence>
<dbReference type="GO" id="GO:0005886">
    <property type="term" value="C:plasma membrane"/>
    <property type="evidence" value="ECO:0007669"/>
    <property type="project" value="UniProtKB-SubCell"/>
</dbReference>
<keyword evidence="3 12" id="KW-0813">Transport</keyword>
<comment type="function">
    <text evidence="12">Structural component of the gap junctions.</text>
</comment>
<evidence type="ECO:0000256" key="12">
    <source>
        <dbReference type="RuleBase" id="RU010713"/>
    </source>
</evidence>
<keyword evidence="11 12" id="KW-0407">Ion channel</keyword>
<dbReference type="EMBL" id="JBGFUD010000197">
    <property type="protein sequence ID" value="MFH4973949.1"/>
    <property type="molecule type" value="Genomic_DNA"/>
</dbReference>
<evidence type="ECO:0000256" key="9">
    <source>
        <dbReference type="ARBA" id="ARBA00023065"/>
    </source>
</evidence>
<keyword evidence="15" id="KW-1185">Reference proteome</keyword>
<evidence type="ECO:0000256" key="7">
    <source>
        <dbReference type="ARBA" id="ARBA00022949"/>
    </source>
</evidence>
<feature type="transmembrane region" description="Helical" evidence="12">
    <location>
        <begin position="276"/>
        <end position="301"/>
    </location>
</feature>
<keyword evidence="6" id="KW-0303">Gap junction</keyword>
<protein>
    <recommendedName>
        <fullName evidence="12">Innexin</fullName>
    </recommendedName>
</protein>
<dbReference type="Pfam" id="PF00876">
    <property type="entry name" value="Innexin"/>
    <property type="match status" value="1"/>
</dbReference>
<name>A0ABD6E2I2_9BILA</name>
<reference evidence="14 15" key="1">
    <citation type="submission" date="2024-08" db="EMBL/GenBank/DDBJ databases">
        <title>Gnathostoma spinigerum genome.</title>
        <authorList>
            <person name="Gonzalez-Bertolin B."/>
            <person name="Monzon S."/>
            <person name="Zaballos A."/>
            <person name="Jimenez P."/>
            <person name="Dekumyoy P."/>
            <person name="Varona S."/>
            <person name="Cuesta I."/>
            <person name="Sumanam S."/>
            <person name="Adisakwattana P."/>
            <person name="Gasser R.B."/>
            <person name="Hernandez-Gonzalez A."/>
            <person name="Young N.D."/>
            <person name="Perteguer M.J."/>
        </authorList>
    </citation>
    <scope>NUCLEOTIDE SEQUENCE [LARGE SCALE GENOMIC DNA]</scope>
    <source>
        <strain evidence="14">AL3</strain>
        <tissue evidence="14">Liver</tissue>
    </source>
</reference>
<keyword evidence="7" id="KW-0965">Cell junction</keyword>
<organism evidence="14 15">
    <name type="scientific">Gnathostoma spinigerum</name>
    <dbReference type="NCBI Taxonomy" id="75299"/>
    <lineage>
        <taxon>Eukaryota</taxon>
        <taxon>Metazoa</taxon>
        <taxon>Ecdysozoa</taxon>
        <taxon>Nematoda</taxon>
        <taxon>Chromadorea</taxon>
        <taxon>Rhabditida</taxon>
        <taxon>Spirurina</taxon>
        <taxon>Gnathostomatomorpha</taxon>
        <taxon>Gnathostomatoidea</taxon>
        <taxon>Gnathostomatidae</taxon>
        <taxon>Gnathostoma</taxon>
    </lineage>
</organism>
<keyword evidence="5 12" id="KW-0812">Transmembrane</keyword>
<dbReference type="GO" id="GO:0005921">
    <property type="term" value="C:gap junction"/>
    <property type="evidence" value="ECO:0007669"/>
    <property type="project" value="UniProtKB-SubCell"/>
</dbReference>
<comment type="similarity">
    <text evidence="12">Belongs to the pannexin family.</text>
</comment>
<evidence type="ECO:0000256" key="3">
    <source>
        <dbReference type="ARBA" id="ARBA00022448"/>
    </source>
</evidence>
<comment type="subcellular location">
    <subcellularLocation>
        <location evidence="1">Cell junction</location>
        <location evidence="1">Gap junction</location>
    </subcellularLocation>
    <subcellularLocation>
        <location evidence="2 12">Cell membrane</location>
        <topology evidence="2 12">Multi-pass membrane protein</topology>
    </subcellularLocation>
</comment>
<dbReference type="PANTHER" id="PTHR11893">
    <property type="entry name" value="INNEXIN"/>
    <property type="match status" value="1"/>
</dbReference>
<feature type="region of interest" description="Disordered" evidence="13">
    <location>
        <begin position="460"/>
        <end position="483"/>
    </location>
</feature>
<accession>A0ABD6E2I2</accession>
<comment type="caution">
    <text evidence="12">Lacks conserved residue(s) required for the propagation of feature annotation.</text>
</comment>
<keyword evidence="4" id="KW-1003">Cell membrane</keyword>
<dbReference type="PRINTS" id="PR01262">
    <property type="entry name" value="INNEXIN"/>
</dbReference>
<evidence type="ECO:0000256" key="8">
    <source>
        <dbReference type="ARBA" id="ARBA00022989"/>
    </source>
</evidence>
<feature type="transmembrane region" description="Helical" evidence="12">
    <location>
        <begin position="187"/>
        <end position="208"/>
    </location>
</feature>
<evidence type="ECO:0000313" key="14">
    <source>
        <dbReference type="EMBL" id="MFH4973949.1"/>
    </source>
</evidence>
<evidence type="ECO:0000256" key="6">
    <source>
        <dbReference type="ARBA" id="ARBA00022868"/>
    </source>
</evidence>
<evidence type="ECO:0000256" key="10">
    <source>
        <dbReference type="ARBA" id="ARBA00023136"/>
    </source>
</evidence>
<evidence type="ECO:0000256" key="2">
    <source>
        <dbReference type="ARBA" id="ARBA00004651"/>
    </source>
</evidence>
<keyword evidence="9 12" id="KW-0406">Ion transport</keyword>
<dbReference type="InterPro" id="IPR000990">
    <property type="entry name" value="Innexin"/>
</dbReference>
<dbReference type="AlphaFoldDB" id="A0ABD6E2I2"/>